<keyword evidence="4" id="KW-0049">Antioxidant</keyword>
<evidence type="ECO:0000313" key="14">
    <source>
        <dbReference type="EMBL" id="MBP3958860.1"/>
    </source>
</evidence>
<dbReference type="PANTHER" id="PTHR42801">
    <property type="entry name" value="THIOREDOXIN-DEPENDENT PEROXIDE REDUCTASE"/>
    <property type="match status" value="1"/>
</dbReference>
<evidence type="ECO:0000256" key="3">
    <source>
        <dbReference type="ARBA" id="ARBA00022559"/>
    </source>
</evidence>
<evidence type="ECO:0000256" key="4">
    <source>
        <dbReference type="ARBA" id="ARBA00022862"/>
    </source>
</evidence>
<dbReference type="SUPFAM" id="SSF52833">
    <property type="entry name" value="Thioredoxin-like"/>
    <property type="match status" value="1"/>
</dbReference>
<feature type="domain" description="Thioredoxin" evidence="13">
    <location>
        <begin position="31"/>
        <end position="186"/>
    </location>
</feature>
<dbReference type="PROSITE" id="PS51352">
    <property type="entry name" value="THIOREDOXIN_2"/>
    <property type="match status" value="1"/>
</dbReference>
<evidence type="ECO:0000259" key="13">
    <source>
        <dbReference type="PROSITE" id="PS51352"/>
    </source>
</evidence>
<comment type="similarity">
    <text evidence="9">Belongs to the peroxiredoxin family. BCP/PrxQ subfamily.</text>
</comment>
<evidence type="ECO:0000256" key="11">
    <source>
        <dbReference type="ARBA" id="ARBA00049091"/>
    </source>
</evidence>
<keyword evidence="15" id="KW-1185">Reference proteome</keyword>
<comment type="catalytic activity">
    <reaction evidence="11">
        <text>a hydroperoxide + [thioredoxin]-dithiol = an alcohol + [thioredoxin]-disulfide + H2O</text>
        <dbReference type="Rhea" id="RHEA:62620"/>
        <dbReference type="Rhea" id="RHEA-COMP:10698"/>
        <dbReference type="Rhea" id="RHEA-COMP:10700"/>
        <dbReference type="ChEBI" id="CHEBI:15377"/>
        <dbReference type="ChEBI" id="CHEBI:29950"/>
        <dbReference type="ChEBI" id="CHEBI:30879"/>
        <dbReference type="ChEBI" id="CHEBI:35924"/>
        <dbReference type="ChEBI" id="CHEBI:50058"/>
        <dbReference type="EC" id="1.11.1.24"/>
    </reaction>
</comment>
<dbReference type="InterPro" id="IPR050924">
    <property type="entry name" value="Peroxiredoxin_BCP/PrxQ"/>
</dbReference>
<comment type="function">
    <text evidence="1">Thiol-specific peroxidase that catalyzes the reduction of hydrogen peroxide and organic hydroperoxides to water and alcohols, respectively. Plays a role in cell protection against oxidative stress by detoxifying peroxides and as sensor of hydrogen peroxide-mediated signaling events.</text>
</comment>
<keyword evidence="6" id="KW-1015">Disulfide bond</keyword>
<dbReference type="InterPro" id="IPR036249">
    <property type="entry name" value="Thioredoxin-like_sf"/>
</dbReference>
<evidence type="ECO:0000256" key="10">
    <source>
        <dbReference type="ARBA" id="ARBA00042639"/>
    </source>
</evidence>
<dbReference type="InterPro" id="IPR000866">
    <property type="entry name" value="AhpC/TSA"/>
</dbReference>
<dbReference type="Gene3D" id="3.40.30.10">
    <property type="entry name" value="Glutaredoxin"/>
    <property type="match status" value="1"/>
</dbReference>
<dbReference type="CDD" id="cd03017">
    <property type="entry name" value="PRX_BCP"/>
    <property type="match status" value="1"/>
</dbReference>
<dbReference type="EC" id="1.11.1.24" evidence="2"/>
<keyword evidence="3" id="KW-0575">Peroxidase</keyword>
<keyword evidence="12" id="KW-0732">Signal</keyword>
<proteinExistence type="inferred from homology"/>
<accession>A0ABS5BYW8</accession>
<dbReference type="Pfam" id="PF00578">
    <property type="entry name" value="AhpC-TSA"/>
    <property type="match status" value="1"/>
</dbReference>
<evidence type="ECO:0000256" key="7">
    <source>
        <dbReference type="ARBA" id="ARBA00023284"/>
    </source>
</evidence>
<dbReference type="RefSeq" id="WP_210659230.1">
    <property type="nucleotide sequence ID" value="NZ_JAGKQQ010000001.1"/>
</dbReference>
<evidence type="ECO:0000256" key="2">
    <source>
        <dbReference type="ARBA" id="ARBA00013017"/>
    </source>
</evidence>
<feature type="signal peptide" evidence="12">
    <location>
        <begin position="1"/>
        <end position="23"/>
    </location>
</feature>
<organism evidence="14 15">
    <name type="scientific">Gemmata palustris</name>
    <dbReference type="NCBI Taxonomy" id="2822762"/>
    <lineage>
        <taxon>Bacteria</taxon>
        <taxon>Pseudomonadati</taxon>
        <taxon>Planctomycetota</taxon>
        <taxon>Planctomycetia</taxon>
        <taxon>Gemmatales</taxon>
        <taxon>Gemmataceae</taxon>
        <taxon>Gemmata</taxon>
    </lineage>
</organism>
<evidence type="ECO:0000256" key="12">
    <source>
        <dbReference type="SAM" id="SignalP"/>
    </source>
</evidence>
<evidence type="ECO:0000256" key="5">
    <source>
        <dbReference type="ARBA" id="ARBA00023002"/>
    </source>
</evidence>
<evidence type="ECO:0000256" key="8">
    <source>
        <dbReference type="ARBA" id="ARBA00032824"/>
    </source>
</evidence>
<name>A0ABS5BYW8_9BACT</name>
<dbReference type="Proteomes" id="UP000676565">
    <property type="component" value="Unassembled WGS sequence"/>
</dbReference>
<evidence type="ECO:0000256" key="1">
    <source>
        <dbReference type="ARBA" id="ARBA00003330"/>
    </source>
</evidence>
<keyword evidence="5" id="KW-0560">Oxidoreductase</keyword>
<dbReference type="EMBL" id="JAGKQQ010000001">
    <property type="protein sequence ID" value="MBP3958860.1"/>
    <property type="molecule type" value="Genomic_DNA"/>
</dbReference>
<evidence type="ECO:0000256" key="9">
    <source>
        <dbReference type="ARBA" id="ARBA00038489"/>
    </source>
</evidence>
<keyword evidence="7" id="KW-0676">Redox-active center</keyword>
<evidence type="ECO:0000256" key="6">
    <source>
        <dbReference type="ARBA" id="ARBA00023157"/>
    </source>
</evidence>
<reference evidence="14 15" key="1">
    <citation type="submission" date="2021-04" db="EMBL/GenBank/DDBJ databases">
        <authorList>
            <person name="Ivanova A."/>
        </authorList>
    </citation>
    <scope>NUCLEOTIDE SEQUENCE [LARGE SCALE GENOMIC DNA]</scope>
    <source>
        <strain evidence="14 15">G18</strain>
    </source>
</reference>
<sequence>MLRFAAKTVAAAIVCVMAGPAMSADDTTLKVKVGDKFPDVPLAAAQIDKVKKDAKTVSIADLKGKTVVVFFYPKALTPGCTVESCGFRDLVKENKLPENVVLLGVSGDTVAKQQEFIDKEKLPMPLLADTDLKLIKELGILGKAGGTTPKRITFVVDKDGKIAKIYEKVAPKDHPQEVLEFVKSLK</sequence>
<dbReference type="PANTHER" id="PTHR42801:SF23">
    <property type="entry name" value="PEROXIREDOXIN DOT5"/>
    <property type="match status" value="1"/>
</dbReference>
<evidence type="ECO:0000313" key="15">
    <source>
        <dbReference type="Proteomes" id="UP000676565"/>
    </source>
</evidence>
<dbReference type="InterPro" id="IPR013766">
    <property type="entry name" value="Thioredoxin_domain"/>
</dbReference>
<protein>
    <recommendedName>
        <fullName evidence="2">thioredoxin-dependent peroxiredoxin</fullName>
        <ecNumber evidence="2">1.11.1.24</ecNumber>
    </recommendedName>
    <alternativeName>
        <fullName evidence="8">Thioredoxin peroxidase</fullName>
    </alternativeName>
    <alternativeName>
        <fullName evidence="10">Thioredoxin-dependent peroxiredoxin Bcp</fullName>
    </alternativeName>
</protein>
<feature type="chain" id="PRO_5045842668" description="thioredoxin-dependent peroxiredoxin" evidence="12">
    <location>
        <begin position="24"/>
        <end position="186"/>
    </location>
</feature>
<comment type="caution">
    <text evidence="14">The sequence shown here is derived from an EMBL/GenBank/DDBJ whole genome shotgun (WGS) entry which is preliminary data.</text>
</comment>
<gene>
    <name evidence="14" type="ORF">J8F10_26740</name>
</gene>